<proteinExistence type="predicted"/>
<dbReference type="AlphaFoldDB" id="A0AA36CX97"/>
<accession>A0AA36CX97</accession>
<gene>
    <name evidence="1" type="ORF">MSPICULIGERA_LOCUS13887</name>
</gene>
<organism evidence="1 2">
    <name type="scientific">Mesorhabditis spiculigera</name>
    <dbReference type="NCBI Taxonomy" id="96644"/>
    <lineage>
        <taxon>Eukaryota</taxon>
        <taxon>Metazoa</taxon>
        <taxon>Ecdysozoa</taxon>
        <taxon>Nematoda</taxon>
        <taxon>Chromadorea</taxon>
        <taxon>Rhabditida</taxon>
        <taxon>Rhabditina</taxon>
        <taxon>Rhabditomorpha</taxon>
        <taxon>Rhabditoidea</taxon>
        <taxon>Rhabditidae</taxon>
        <taxon>Mesorhabditinae</taxon>
        <taxon>Mesorhabditis</taxon>
    </lineage>
</organism>
<evidence type="ECO:0000313" key="1">
    <source>
        <dbReference type="EMBL" id="CAJ0575577.1"/>
    </source>
</evidence>
<reference evidence="1" key="1">
    <citation type="submission" date="2023-06" db="EMBL/GenBank/DDBJ databases">
        <authorList>
            <person name="Delattre M."/>
        </authorList>
    </citation>
    <scope>NUCLEOTIDE SEQUENCE</scope>
    <source>
        <strain evidence="1">AF72</strain>
    </source>
</reference>
<feature type="non-terminal residue" evidence="1">
    <location>
        <position position="1"/>
    </location>
</feature>
<comment type="caution">
    <text evidence="1">The sequence shown here is derived from an EMBL/GenBank/DDBJ whole genome shotgun (WGS) entry which is preliminary data.</text>
</comment>
<protein>
    <submittedName>
        <fullName evidence="1">Uncharacterized protein</fullName>
    </submittedName>
</protein>
<name>A0AA36CX97_9BILA</name>
<keyword evidence="2" id="KW-1185">Reference proteome</keyword>
<dbReference type="Proteomes" id="UP001177023">
    <property type="component" value="Unassembled WGS sequence"/>
</dbReference>
<dbReference type="EMBL" id="CATQJA010002640">
    <property type="protein sequence ID" value="CAJ0575577.1"/>
    <property type="molecule type" value="Genomic_DNA"/>
</dbReference>
<evidence type="ECO:0000313" key="2">
    <source>
        <dbReference type="Proteomes" id="UP001177023"/>
    </source>
</evidence>
<sequence>MNILHSEPWRGLLSEIQGDLYFGKDSDYPSEKDVYEWAGIWKWLRLRGEYGREYGLNFSSFFLRGLQNMLNGEVAAAEAWFHQGPWNFPFINEKELAFEEKYNVSVILITQEGYSPTKPSTFGIIRIEKPESISPPSQIGSSLSRWS</sequence>